<reference evidence="3 4" key="1">
    <citation type="submission" date="2019-02" db="EMBL/GenBank/DDBJ databases">
        <title>Bacterial novel species Mucilaginibacter sp. 17JY9-4 isolated from soil.</title>
        <authorList>
            <person name="Jung H.-Y."/>
        </authorList>
    </citation>
    <scope>NUCLEOTIDE SEQUENCE [LARGE SCALE GENOMIC DNA]</scope>
    <source>
        <strain evidence="3 4">17JY9-4</strain>
    </source>
</reference>
<feature type="transmembrane region" description="Helical" evidence="1">
    <location>
        <begin position="34"/>
        <end position="54"/>
    </location>
</feature>
<evidence type="ECO:0000313" key="3">
    <source>
        <dbReference type="EMBL" id="RYU89570.1"/>
    </source>
</evidence>
<keyword evidence="1" id="KW-1133">Transmembrane helix</keyword>
<evidence type="ECO:0000256" key="1">
    <source>
        <dbReference type="SAM" id="Phobius"/>
    </source>
</evidence>
<name>A0A4Q5LL48_9SPHI</name>
<dbReference type="Proteomes" id="UP000293331">
    <property type="component" value="Unassembled WGS sequence"/>
</dbReference>
<dbReference type="Gene3D" id="3.10.620.30">
    <property type="match status" value="1"/>
</dbReference>
<dbReference type="Gene3D" id="2.60.120.1130">
    <property type="match status" value="1"/>
</dbReference>
<keyword evidence="1" id="KW-0472">Membrane</keyword>
<evidence type="ECO:0000259" key="2">
    <source>
        <dbReference type="Pfam" id="PF12969"/>
    </source>
</evidence>
<keyword evidence="1" id="KW-0812">Transmembrane</keyword>
<proteinExistence type="predicted"/>
<dbReference type="Gene3D" id="2.60.40.3140">
    <property type="match status" value="1"/>
</dbReference>
<dbReference type="AlphaFoldDB" id="A0A4Q5LL48"/>
<comment type="caution">
    <text evidence="3">The sequence shown here is derived from an EMBL/GenBank/DDBJ whole genome shotgun (WGS) entry which is preliminary data.</text>
</comment>
<protein>
    <submittedName>
        <fullName evidence="3">DUF3857 domain-containing protein</fullName>
    </submittedName>
</protein>
<dbReference type="OrthoDB" id="98874at2"/>
<dbReference type="EMBL" id="SEWG01000005">
    <property type="protein sequence ID" value="RYU89570.1"/>
    <property type="molecule type" value="Genomic_DNA"/>
</dbReference>
<gene>
    <name evidence="3" type="ORF">EWM62_14740</name>
</gene>
<dbReference type="Pfam" id="PF12969">
    <property type="entry name" value="DUF3857"/>
    <property type="match status" value="1"/>
</dbReference>
<accession>A0A4Q5LL48</accession>
<feature type="domain" description="DUF3857" evidence="2">
    <location>
        <begin position="114"/>
        <end position="245"/>
    </location>
</feature>
<keyword evidence="4" id="KW-1185">Reference proteome</keyword>
<sequence length="688" mass="78566">MRTAPGAISQFTAIQHVNYNRCFFKYFLKLSGMYYIRIALNLINMYKAIILLLLCIGTSVANAQTETNTPTTQPYGKIDLADLELKACDFEKNANAEVLFNKSKVYFNANYDIVTDIHKRVKIFNDNGKDYANVRIEYYGGDRSEYISSIQAETINLTNGAPEIIKVDKKQIFTENIDRSRTATVFSFPNVKPGSVIEYKYSIVSSNLGNFPDWYFQTSIPTRYSELTTSTPDILYYKNLESVRQPYAVNSRNRDGSVTRALANVASIPDEPFMSSLEDNCQRILFQLMSIRPIGQRVMSFSDSWTKVGETLMDSPEFGGQLNHKIAGEDVIIAKAKGMANDNERIAYIFNEVKNNMKWSEYYSKYSDDGISKAWDKKAGNSGEINMIVYHLLKKAGVTVYPMITSTRKNGRVNPGYPNYYQFNSTVAYVPVDSTTFYVLDASNKYNIYNQIPANLLNSFGFYMNKDKKDYSTLFLQNIKPIRQVVLVSGDIKADGKMTGTASISNFGYNRVSAVTRYKKDGEKKFIDYIQDDDNNLKISSLKFEGMDTDTLPLTHTVAFDLELTGSDGNYIYFNPNMLSAIKNNPFLSENRFTDIDFGYRSNYTINCTFRVPAGYKVDVLPKSVSMTMSDKTIIFRRTAAEQDGTIVVRLYVDQKKSIYFKEDYPEIHEFYKKMYEMLNEQIVLKKS</sequence>
<organism evidence="3 4">
    <name type="scientific">Mucilaginibacter terrigena</name>
    <dbReference type="NCBI Taxonomy" id="2492395"/>
    <lineage>
        <taxon>Bacteria</taxon>
        <taxon>Pseudomonadati</taxon>
        <taxon>Bacteroidota</taxon>
        <taxon>Sphingobacteriia</taxon>
        <taxon>Sphingobacteriales</taxon>
        <taxon>Sphingobacteriaceae</taxon>
        <taxon>Mucilaginibacter</taxon>
    </lineage>
</organism>
<dbReference type="InterPro" id="IPR024618">
    <property type="entry name" value="DUF3857"/>
</dbReference>
<evidence type="ECO:0000313" key="4">
    <source>
        <dbReference type="Proteomes" id="UP000293331"/>
    </source>
</evidence>